<dbReference type="SUPFAM" id="SSF56672">
    <property type="entry name" value="DNA/RNA polymerases"/>
    <property type="match status" value="1"/>
</dbReference>
<dbReference type="EMBL" id="LR743590">
    <property type="protein sequence ID" value="CAA2617685.1"/>
    <property type="molecule type" value="Genomic_DNA"/>
</dbReference>
<dbReference type="InterPro" id="IPR043128">
    <property type="entry name" value="Rev_trsase/Diguanyl_cyclase"/>
</dbReference>
<reference evidence="2" key="1">
    <citation type="submission" date="2020-02" db="EMBL/GenBank/DDBJ databases">
        <authorList>
            <person name="Scholz U."/>
            <person name="Mascher M."/>
            <person name="Fiebig A."/>
        </authorList>
    </citation>
    <scope>NUCLEOTIDE SEQUENCE</scope>
</reference>
<dbReference type="AlphaFoldDB" id="A0A7I8K8C4"/>
<evidence type="ECO:0000313" key="2">
    <source>
        <dbReference type="EMBL" id="CAA7393431.1"/>
    </source>
</evidence>
<name>A0A7I8K8C4_SPIIN</name>
<proteinExistence type="predicted"/>
<evidence type="ECO:0000313" key="1">
    <source>
        <dbReference type="EMBL" id="CAA2617685.1"/>
    </source>
</evidence>
<dbReference type="Gene3D" id="3.30.70.270">
    <property type="match status" value="1"/>
</dbReference>
<dbReference type="Proteomes" id="UP000663760">
    <property type="component" value="Chromosome 3"/>
</dbReference>
<gene>
    <name evidence="1" type="ORF">SI7747_03003847</name>
    <name evidence="2" type="ORF">SI8410_03004183</name>
</gene>
<accession>A0A7I8K8C4</accession>
<dbReference type="InterPro" id="IPR043502">
    <property type="entry name" value="DNA/RNA_pol_sf"/>
</dbReference>
<sequence length="42" mass="4954">MDSSKIVVIQEWSQPSNIKKLYTFLDLTSYYQCFILNYGCNV</sequence>
<protein>
    <submittedName>
        <fullName evidence="2">Uncharacterized protein</fullName>
    </submittedName>
</protein>
<evidence type="ECO:0000313" key="3">
    <source>
        <dbReference type="Proteomes" id="UP000663760"/>
    </source>
</evidence>
<organism evidence="2 3">
    <name type="scientific">Spirodela intermedia</name>
    <name type="common">Intermediate duckweed</name>
    <dbReference type="NCBI Taxonomy" id="51605"/>
    <lineage>
        <taxon>Eukaryota</taxon>
        <taxon>Viridiplantae</taxon>
        <taxon>Streptophyta</taxon>
        <taxon>Embryophyta</taxon>
        <taxon>Tracheophyta</taxon>
        <taxon>Spermatophyta</taxon>
        <taxon>Magnoliopsida</taxon>
        <taxon>Liliopsida</taxon>
        <taxon>Araceae</taxon>
        <taxon>Lemnoideae</taxon>
        <taxon>Spirodela</taxon>
    </lineage>
</organism>
<dbReference type="EMBL" id="LR746266">
    <property type="protein sequence ID" value="CAA7393431.1"/>
    <property type="molecule type" value="Genomic_DNA"/>
</dbReference>
<keyword evidence="3" id="KW-1185">Reference proteome</keyword>